<comment type="caution">
    <text evidence="10">The sequence shown here is derived from an EMBL/GenBank/DDBJ whole genome shotgun (WGS) entry which is preliminary data.</text>
</comment>
<dbReference type="InterPro" id="IPR016035">
    <property type="entry name" value="Acyl_Trfase/lysoPLipase"/>
</dbReference>
<organism evidence="10 11">
    <name type="scientific">Polypedilum vanderplanki</name>
    <name type="common">Sleeping chironomid midge</name>
    <dbReference type="NCBI Taxonomy" id="319348"/>
    <lineage>
        <taxon>Eukaryota</taxon>
        <taxon>Metazoa</taxon>
        <taxon>Ecdysozoa</taxon>
        <taxon>Arthropoda</taxon>
        <taxon>Hexapoda</taxon>
        <taxon>Insecta</taxon>
        <taxon>Pterygota</taxon>
        <taxon>Neoptera</taxon>
        <taxon>Endopterygota</taxon>
        <taxon>Diptera</taxon>
        <taxon>Nematocera</taxon>
        <taxon>Chironomoidea</taxon>
        <taxon>Chironomidae</taxon>
        <taxon>Chironominae</taxon>
        <taxon>Polypedilum</taxon>
        <taxon>Polypedilum</taxon>
    </lineage>
</organism>
<feature type="region of interest" description="N-terminal hotdog fold" evidence="6">
    <location>
        <begin position="859"/>
        <end position="984"/>
    </location>
</feature>
<feature type="region of interest" description="C-terminal hotdog fold" evidence="6">
    <location>
        <begin position="995"/>
        <end position="1141"/>
    </location>
</feature>
<dbReference type="SUPFAM" id="SSF47336">
    <property type="entry name" value="ACP-like"/>
    <property type="match status" value="1"/>
</dbReference>
<dbReference type="PANTHER" id="PTHR43775:SF23">
    <property type="entry name" value="FATTY ACID SYNTHASE 3"/>
    <property type="match status" value="1"/>
</dbReference>
<dbReference type="Gene3D" id="3.40.50.720">
    <property type="entry name" value="NAD(P)-binding Rossmann-like Domain"/>
    <property type="match status" value="1"/>
</dbReference>
<dbReference type="SUPFAM" id="SSF53901">
    <property type="entry name" value="Thiolase-like"/>
    <property type="match status" value="1"/>
</dbReference>
<dbReference type="Pfam" id="PF00107">
    <property type="entry name" value="ADH_zinc_N"/>
    <property type="match status" value="1"/>
</dbReference>
<dbReference type="Pfam" id="PF00109">
    <property type="entry name" value="ketoacyl-synt"/>
    <property type="match status" value="1"/>
</dbReference>
<dbReference type="OrthoDB" id="329835at2759"/>
<keyword evidence="3" id="KW-0808">Transferase</keyword>
<dbReference type="GO" id="GO:0016491">
    <property type="term" value="F:oxidoreductase activity"/>
    <property type="evidence" value="ECO:0007669"/>
    <property type="project" value="InterPro"/>
</dbReference>
<dbReference type="Pfam" id="PF00698">
    <property type="entry name" value="Acyl_transf_1"/>
    <property type="match status" value="1"/>
</dbReference>
<proteinExistence type="predicted"/>
<dbReference type="InterPro" id="IPR016039">
    <property type="entry name" value="Thiolase-like"/>
</dbReference>
<dbReference type="PROSITE" id="PS50075">
    <property type="entry name" value="CARRIER"/>
    <property type="match status" value="1"/>
</dbReference>
<dbReference type="SUPFAM" id="SSF50129">
    <property type="entry name" value="GroES-like"/>
    <property type="match status" value="1"/>
</dbReference>
<dbReference type="InterPro" id="IPR013149">
    <property type="entry name" value="ADH-like_C"/>
</dbReference>
<dbReference type="Gene3D" id="3.40.47.10">
    <property type="match status" value="1"/>
</dbReference>
<feature type="domain" description="PKS/mFAS DH" evidence="9">
    <location>
        <begin position="859"/>
        <end position="1141"/>
    </location>
</feature>
<dbReference type="GO" id="GO:0004312">
    <property type="term" value="F:fatty acid synthase activity"/>
    <property type="evidence" value="ECO:0007669"/>
    <property type="project" value="TreeGrafter"/>
</dbReference>
<dbReference type="InterPro" id="IPR036291">
    <property type="entry name" value="NAD(P)-bd_dom_sf"/>
</dbReference>
<dbReference type="Pfam" id="PF00550">
    <property type="entry name" value="PP-binding"/>
    <property type="match status" value="1"/>
</dbReference>
<dbReference type="Pfam" id="PF16197">
    <property type="entry name" value="KAsynt_C_assoc"/>
    <property type="match status" value="1"/>
</dbReference>
<dbReference type="SMART" id="SM00822">
    <property type="entry name" value="PKS_KR"/>
    <property type="match status" value="1"/>
</dbReference>
<dbReference type="InterPro" id="IPR049391">
    <property type="entry name" value="FAS_pseudo-KR"/>
</dbReference>
<dbReference type="SMART" id="SM00827">
    <property type="entry name" value="PKS_AT"/>
    <property type="match status" value="1"/>
</dbReference>
<dbReference type="PROSITE" id="PS52019">
    <property type="entry name" value="PKS_MFAS_DH"/>
    <property type="match status" value="1"/>
</dbReference>
<dbReference type="InterPro" id="IPR050091">
    <property type="entry name" value="PKS_NRPS_Biosynth_Enz"/>
</dbReference>
<dbReference type="InterPro" id="IPR049900">
    <property type="entry name" value="PKS_mFAS_DH"/>
</dbReference>
<dbReference type="InterPro" id="IPR011032">
    <property type="entry name" value="GroES-like_sf"/>
</dbReference>
<dbReference type="InterPro" id="IPR016036">
    <property type="entry name" value="Malonyl_transacylase_ACP-bd"/>
</dbReference>
<dbReference type="InterPro" id="IPR020806">
    <property type="entry name" value="PKS_PP-bd"/>
</dbReference>
<dbReference type="Gene3D" id="3.30.70.3290">
    <property type="match status" value="1"/>
</dbReference>
<evidence type="ECO:0000256" key="2">
    <source>
        <dbReference type="ARBA" id="ARBA00022553"/>
    </source>
</evidence>
<dbReference type="PROSITE" id="PS52004">
    <property type="entry name" value="KS3_2"/>
    <property type="match status" value="1"/>
</dbReference>
<dbReference type="GO" id="GO:0031177">
    <property type="term" value="F:phosphopantetheine binding"/>
    <property type="evidence" value="ECO:0007669"/>
    <property type="project" value="InterPro"/>
</dbReference>
<dbReference type="Gene3D" id="3.90.180.10">
    <property type="entry name" value="Medium-chain alcohol dehydrogenases, catalytic domain"/>
    <property type="match status" value="1"/>
</dbReference>
<dbReference type="InterPro" id="IPR020843">
    <property type="entry name" value="ER"/>
</dbReference>
<accession>A0A9J6CDK0</accession>
<dbReference type="InterPro" id="IPR014030">
    <property type="entry name" value="Ketoacyl_synth_N"/>
</dbReference>
<evidence type="ECO:0000256" key="6">
    <source>
        <dbReference type="PROSITE-ProRule" id="PRU01363"/>
    </source>
</evidence>
<dbReference type="InterPro" id="IPR029058">
    <property type="entry name" value="AB_hydrolase_fold"/>
</dbReference>
<dbReference type="CDD" id="cd05195">
    <property type="entry name" value="enoyl_red"/>
    <property type="match status" value="1"/>
</dbReference>
<keyword evidence="5" id="KW-0511">Multifunctional enzyme</keyword>
<reference evidence="10" key="1">
    <citation type="submission" date="2021-03" db="EMBL/GenBank/DDBJ databases">
        <title>Chromosome level genome of the anhydrobiotic midge Polypedilum vanderplanki.</title>
        <authorList>
            <person name="Yoshida Y."/>
            <person name="Kikawada T."/>
            <person name="Gusev O."/>
        </authorList>
    </citation>
    <scope>NUCLEOTIDE SEQUENCE</scope>
    <source>
        <strain evidence="10">NIAS01</strain>
        <tissue evidence="10">Whole body or cell culture</tissue>
    </source>
</reference>
<dbReference type="InterPro" id="IPR014043">
    <property type="entry name" value="Acyl_transferase_dom"/>
</dbReference>
<dbReference type="Gene3D" id="1.10.1200.10">
    <property type="entry name" value="ACP-like"/>
    <property type="match status" value="1"/>
</dbReference>
<dbReference type="InterPro" id="IPR001227">
    <property type="entry name" value="Ac_transferase_dom_sf"/>
</dbReference>
<protein>
    <submittedName>
        <fullName evidence="10">Uncharacterized protein</fullName>
    </submittedName>
</protein>
<dbReference type="PANTHER" id="PTHR43775">
    <property type="entry name" value="FATTY ACID SYNTHASE"/>
    <property type="match status" value="1"/>
</dbReference>
<evidence type="ECO:0000256" key="1">
    <source>
        <dbReference type="ARBA" id="ARBA00022450"/>
    </source>
</evidence>
<dbReference type="FunFam" id="3.40.50.720:FF:000209">
    <property type="entry name" value="Polyketide synthase Pks12"/>
    <property type="match status" value="1"/>
</dbReference>
<evidence type="ECO:0000259" key="9">
    <source>
        <dbReference type="PROSITE" id="PS52019"/>
    </source>
</evidence>
<dbReference type="InterPro" id="IPR013968">
    <property type="entry name" value="PKS_KR"/>
</dbReference>
<evidence type="ECO:0000256" key="5">
    <source>
        <dbReference type="ARBA" id="ARBA00023268"/>
    </source>
</evidence>
<dbReference type="InterPro" id="IPR009081">
    <property type="entry name" value="PP-bd_ACP"/>
</dbReference>
<keyword evidence="4" id="KW-0521">NADP</keyword>
<dbReference type="SUPFAM" id="SSF52151">
    <property type="entry name" value="FabD/lysophospholipase-like"/>
    <property type="match status" value="1"/>
</dbReference>
<dbReference type="SMART" id="SM00829">
    <property type="entry name" value="PKS_ER"/>
    <property type="match status" value="1"/>
</dbReference>
<evidence type="ECO:0000256" key="3">
    <source>
        <dbReference type="ARBA" id="ARBA00022679"/>
    </source>
</evidence>
<dbReference type="SUPFAM" id="SSF53474">
    <property type="entry name" value="alpha/beta-Hydrolases"/>
    <property type="match status" value="1"/>
</dbReference>
<gene>
    <name evidence="10" type="ORF">PVAND_009448</name>
</gene>
<sequence>MESSTVNPRAFVSNSDEEIVISGVSGRFPRARNLYELSHNLYNKINMVDDEETRWRHANSEIPKLSGKISGLERFDNNFFGIPSKQAQSMDPQCRMMLEHAYEAVLDSGTNPISIRGTKTGVFVGVCYSESEKTWFYEKATPDGSGLSGNSRALLANRISFVLGLTGPSLICDTACSSSMTALDMAYNAIKCGECDAAFVGGTNLVLHPLISLQFARLGVLSMSGYCSPFDEKASGYTRSETTAIIFLQKMKNARRNYGTLMYSKSNCDGFKEEGIHYPSGNVQLKLLDEFYKDLNISPSSVDYIEAHCTGTVAGDPEECKAISEIFCKDVKKPKLIGSIKSNLGHTEASSGLCSIVKVITIFENGKIPPNINYNSPRIDIPSLHNGQLKVVDEVTDFNGSLICVNSFGFGGANSHALFKKNPKSKVNFGIPNDDIPRLVIWSGRTEEAVNEILDSITEKPLDAEYIALLQHSQTKTVSANFYKGYGIFTNEGLKNANCVFRDIQHFSGLKRPMVWIYSGMGSQWCGMGADLMKIPIFADAIEKCHAVLATKGMNLKEIITSKDPKTFENILHSFVGIAAIQIGLTDVLKTLGLQPDFVIGHSVGELGCAYADNCFTAEEMILSAYSRGMASLETKVVRGSMAAVGLGYNQLKSILPDDIEIACHNSFESCTISGPSENVSKFVDELMTKGIFAKEVQCSNIAYHSKYIAQMGSNLLKRLSEVIKEPKKRSSKWISTSYPKSMWHLEKSQYSSADYHTNNLLSSVLFEESSALLPKNAVCIEIAPHGLLQAIVKRSMNNAIHIPLTHRGHKNNDQFLLNALGKIFCNGYDLNLPLLYPAVNFPVSRGTPMISPRIKWDHSDTWYVANGIEEKTLDKSAERVVKINLNDPEYEFITGHMIDGRCLFPATGYLYLVWETFSMIVGSVAQKSNVEFEDVKFLRATNINKQSEVVFTIVIQPGTGRFEICEGSTELVTGTIRLLEKSNHPKFNVKVCRKKLLSSADFYKELRLRGYHYNGEFKSVEESNYDGTYGRIRWRGNWVAFMDCMLQLQIIGKDTRSLVLPTSIQKLTINLTECVFNKVEDEDQFFDIYASKELKTIVGGSVKIVGLKASVVHRRRAPGVPVLESYQFIPHNPTPILSKSDASRVIVQLALENQPDSLVKVVEVEGHRKMLLTEIRDGLSDLPLVTPDLTLISSRNVEPEDQIVVENVKLSSQKKCLIVILSDITNNFNLIEEAKAALIDGGFLICRESTNFRHQNEFKNLLSIATICTEDENLNVFHYKKQQNVKPLTAIYISEKDKSFDWIEETKSLMKNGPLVLVSQNEPCNGLLGLVNCMRKEPEGLSIRCVIIDDLKAPKFSLDDPFYQKQLNLDLGINIYREGQWGTYRHLQITKSYSEHMTLDHCYANATVKSDLSSLKWLQGPLNFLSSKNLVRVHYSSLNFKDVMMATGKINAETFVEHRLQCECVLGFEYSGVTREGRRVMGLITSGALATFVDSDPALMWDVPKNWTLEEAATVPCVYGTVYYAFFEKAKIQKGKSILIHSGSGGIGLAAIRVALAYGLEVFTTVSTKEKKEFLLKEFPKLKESNIGNSRDISFEEMIMVQTDGKGVDYVLNSLAEEKLLASLRCLKFGGHFMEIGKYDIEKDTKIGMGNFLQEISVHSIHLDKVLCAPYEDRMKLRNLFEKGLKDSVVKPLNANVYKASKIEQAFRFMSTGKHIGKILLQIRSTENEPQTFPITVHPRVYCNPEHSYIISGGLGGFGLELADWLVLRGCRKLVLSSSRGITKQYQAYRIKIWESYGVNVAINTSDITTRSGCEQLIKEAMKLGPVGGIFNLAVLLRDAIFENQDSKSFVESMGPKAIATKYLDELSRTLCPELQYFVVFSSVSCGRGNAGQTNYGMANSVMERIMEQRYKFGLPAKAIQWGAVGEVGLVADMQEDHKIDMEIGGTLQQRISSCLEELDPLILDLQSVVSSMVVAEKKSSGISKGNIVETVMNIMGIRDIKSISLETTLSEMGMDSLMAVELKQIFDREFDINFSMQELRTLNFLKIMEIAQSRESDAGEDLSNDRKPNANIFESILKHLSNALGNEEKIQYYNNENISENSDSVGLIIPGMEGTASNIMLDLFKNLKFSYFILNYSSVEASKAETIDELMEIIGVDTINALQKYNKIFIIAHSFGNFLAIKLAKFFESVGKEIFIANVDGSPSVLSKAVSLHLENKNEKDFYDSVLCYTATIITQNVDKEELDAITKEDTWENKLNKFFECVSSQKTFRKETLRVTMKSVVNRILIMKNDAEKLEVLKNTKCALIKPSEEIIANQKDNYDLDKYFKQEVKIINLEGDHNSILENEKLPQILNDLYEEF</sequence>
<dbReference type="InterPro" id="IPR032821">
    <property type="entry name" value="PKS_assoc"/>
</dbReference>
<dbReference type="Proteomes" id="UP001107558">
    <property type="component" value="Chromosome 1"/>
</dbReference>
<keyword evidence="2" id="KW-0597">Phosphoprotein</keyword>
<evidence type="ECO:0000313" key="11">
    <source>
        <dbReference type="Proteomes" id="UP001107558"/>
    </source>
</evidence>
<keyword evidence="11" id="KW-1185">Reference proteome</keyword>
<dbReference type="InterPro" id="IPR057326">
    <property type="entry name" value="KR_dom"/>
</dbReference>
<evidence type="ECO:0000313" key="10">
    <source>
        <dbReference type="EMBL" id="KAG5679912.1"/>
    </source>
</evidence>
<evidence type="ECO:0000256" key="4">
    <source>
        <dbReference type="ARBA" id="ARBA00022857"/>
    </source>
</evidence>
<dbReference type="InterPro" id="IPR020841">
    <property type="entry name" value="PKS_Beta-ketoAc_synthase_dom"/>
</dbReference>
<dbReference type="SUPFAM" id="SSF55048">
    <property type="entry name" value="Probable ACP-binding domain of malonyl-CoA ACP transacylase"/>
    <property type="match status" value="1"/>
</dbReference>
<name>A0A9J6CDK0_POLVA</name>
<dbReference type="EMBL" id="JADBJN010000001">
    <property type="protein sequence ID" value="KAG5679912.1"/>
    <property type="molecule type" value="Genomic_DNA"/>
</dbReference>
<dbReference type="InterPro" id="IPR036736">
    <property type="entry name" value="ACP-like_sf"/>
</dbReference>
<dbReference type="Gene3D" id="3.10.129.110">
    <property type="entry name" value="Polyketide synthase dehydratase"/>
    <property type="match status" value="1"/>
</dbReference>
<dbReference type="InterPro" id="IPR014031">
    <property type="entry name" value="Ketoacyl_synth_C"/>
</dbReference>
<dbReference type="CDD" id="cd08954">
    <property type="entry name" value="KR_1_FAS_SDR_x"/>
    <property type="match status" value="1"/>
</dbReference>
<dbReference type="GO" id="GO:0006633">
    <property type="term" value="P:fatty acid biosynthetic process"/>
    <property type="evidence" value="ECO:0007669"/>
    <property type="project" value="TreeGrafter"/>
</dbReference>
<feature type="active site" description="Proton donor; for dehydratase activity" evidence="6">
    <location>
        <position position="1044"/>
    </location>
</feature>
<dbReference type="Gene3D" id="3.40.50.1820">
    <property type="entry name" value="alpha/beta hydrolase"/>
    <property type="match status" value="1"/>
</dbReference>
<dbReference type="Gene3D" id="3.40.366.10">
    <property type="entry name" value="Malonyl-Coenzyme A Acyl Carrier Protein, domain 2"/>
    <property type="match status" value="1"/>
</dbReference>
<dbReference type="CDD" id="cd00833">
    <property type="entry name" value="PKS"/>
    <property type="match status" value="1"/>
</dbReference>
<dbReference type="Pfam" id="PF02801">
    <property type="entry name" value="Ketoacyl-synt_C"/>
    <property type="match status" value="1"/>
</dbReference>
<dbReference type="InterPro" id="IPR042104">
    <property type="entry name" value="PKS_dehydratase_sf"/>
</dbReference>
<dbReference type="SMART" id="SM00823">
    <property type="entry name" value="PKS_PP"/>
    <property type="match status" value="1"/>
</dbReference>
<feature type="domain" description="Ketosynthase family 3 (KS3)" evidence="8">
    <location>
        <begin position="16"/>
        <end position="421"/>
    </location>
</feature>
<evidence type="ECO:0000259" key="8">
    <source>
        <dbReference type="PROSITE" id="PS52004"/>
    </source>
</evidence>
<dbReference type="SMART" id="SM00825">
    <property type="entry name" value="PKS_KS"/>
    <property type="match status" value="1"/>
</dbReference>
<keyword evidence="1" id="KW-0596">Phosphopantetheine</keyword>
<feature type="domain" description="Carrier" evidence="7">
    <location>
        <begin position="1980"/>
        <end position="2060"/>
    </location>
</feature>
<dbReference type="Pfam" id="PF21149">
    <property type="entry name" value="FAS_pseudo-KR"/>
    <property type="match status" value="1"/>
</dbReference>
<evidence type="ECO:0000259" key="7">
    <source>
        <dbReference type="PROSITE" id="PS50075"/>
    </source>
</evidence>
<feature type="active site" description="Proton acceptor; for dehydratase activity" evidence="6">
    <location>
        <position position="897"/>
    </location>
</feature>
<dbReference type="Pfam" id="PF08659">
    <property type="entry name" value="KR"/>
    <property type="match status" value="1"/>
</dbReference>
<dbReference type="SUPFAM" id="SSF51735">
    <property type="entry name" value="NAD(P)-binding Rossmann-fold domains"/>
    <property type="match status" value="2"/>
</dbReference>